<evidence type="ECO:0000313" key="2">
    <source>
        <dbReference type="EMBL" id="GAA5519542.1"/>
    </source>
</evidence>
<organism evidence="2 3">
    <name type="scientific">Demequina sediminis</name>
    <dbReference type="NCBI Taxonomy" id="1930058"/>
    <lineage>
        <taxon>Bacteria</taxon>
        <taxon>Bacillati</taxon>
        <taxon>Actinomycetota</taxon>
        <taxon>Actinomycetes</taxon>
        <taxon>Micrococcales</taxon>
        <taxon>Demequinaceae</taxon>
        <taxon>Demequina</taxon>
    </lineage>
</organism>
<accession>A0ABP9WI77</accession>
<proteinExistence type="predicted"/>
<dbReference type="SUPFAM" id="SSF53448">
    <property type="entry name" value="Nucleotide-diphospho-sugar transferases"/>
    <property type="match status" value="1"/>
</dbReference>
<dbReference type="EMBL" id="BAABRR010000010">
    <property type="protein sequence ID" value="GAA5519542.1"/>
    <property type="molecule type" value="Genomic_DNA"/>
</dbReference>
<evidence type="ECO:0000259" key="1">
    <source>
        <dbReference type="Pfam" id="PF00535"/>
    </source>
</evidence>
<dbReference type="Proteomes" id="UP001426770">
    <property type="component" value="Unassembled WGS sequence"/>
</dbReference>
<comment type="caution">
    <text evidence="2">The sequence shown here is derived from an EMBL/GenBank/DDBJ whole genome shotgun (WGS) entry which is preliminary data.</text>
</comment>
<dbReference type="PANTHER" id="PTHR43685:SF2">
    <property type="entry name" value="GLYCOSYLTRANSFERASE 2-LIKE DOMAIN-CONTAINING PROTEIN"/>
    <property type="match status" value="1"/>
</dbReference>
<dbReference type="InterPro" id="IPR029044">
    <property type="entry name" value="Nucleotide-diphossugar_trans"/>
</dbReference>
<feature type="domain" description="Glycosyltransferase 2-like" evidence="1">
    <location>
        <begin position="13"/>
        <end position="137"/>
    </location>
</feature>
<evidence type="ECO:0000313" key="3">
    <source>
        <dbReference type="Proteomes" id="UP001426770"/>
    </source>
</evidence>
<gene>
    <name evidence="2" type="ORF">Lsed01_01993</name>
</gene>
<dbReference type="Gene3D" id="3.90.550.10">
    <property type="entry name" value="Spore Coat Polysaccharide Biosynthesis Protein SpsA, Chain A"/>
    <property type="match status" value="1"/>
</dbReference>
<dbReference type="InterPro" id="IPR001173">
    <property type="entry name" value="Glyco_trans_2-like"/>
</dbReference>
<reference evidence="2 3" key="1">
    <citation type="submission" date="2024-02" db="EMBL/GenBank/DDBJ databases">
        <title>Lysinimicrobium sediminis NBRC 112286.</title>
        <authorList>
            <person name="Ichikawa N."/>
            <person name="Katano-Makiyama Y."/>
            <person name="Hidaka K."/>
        </authorList>
    </citation>
    <scope>NUCLEOTIDE SEQUENCE [LARGE SCALE GENOMIC DNA]</scope>
    <source>
        <strain evidence="2 3">NBRC 112286</strain>
    </source>
</reference>
<dbReference type="PANTHER" id="PTHR43685">
    <property type="entry name" value="GLYCOSYLTRANSFERASE"/>
    <property type="match status" value="1"/>
</dbReference>
<dbReference type="InterPro" id="IPR050834">
    <property type="entry name" value="Glycosyltransf_2"/>
</dbReference>
<dbReference type="Pfam" id="PF00535">
    <property type="entry name" value="Glycos_transf_2"/>
    <property type="match status" value="1"/>
</dbReference>
<dbReference type="RefSeq" id="WP_345379918.1">
    <property type="nucleotide sequence ID" value="NZ_BAABRR010000010.1"/>
</dbReference>
<name>A0ABP9WI77_9MICO</name>
<keyword evidence="3" id="KW-1185">Reference proteome</keyword>
<sequence>MGGMRDMSASLVTVVIPTYNVGAFVRDAVESVLAQTHTALEAIVVDDGSTDGTLAHLDGLRDPAIMDPRLTVLTKDNGGVSTARNLGIDRARGEFIAFLDADDLWDVDKLERTLPALDAPGVVAAGTMMRYVDESGRDLGSAAGEDPTVGDAPERIRAARLMPFPLSGIVFRADAVAQAGPYDPGLRLAQDLDFLARIARLGELGYVPHPTGGYRLRTTAASARSYARQRKHMRFIQERLARRDAGGDLGWDEFDATYAPSWRTRRRDYAAAAYRDGGLALAQGRWAGALQVMGAVAVDPTYAVPRLVRHVRARRA</sequence>
<protein>
    <recommendedName>
        <fullName evidence="1">Glycosyltransferase 2-like domain-containing protein</fullName>
    </recommendedName>
</protein>